<gene>
    <name evidence="2" type="ORF">FTOL_09659</name>
</gene>
<name>A0AAE8MGI3_9HYPO</name>
<proteinExistence type="predicted"/>
<dbReference type="AlphaFoldDB" id="A0AAE8MGI3"/>
<sequence length="190" mass="21447">MGKYNKNKNKQVHFQDAKVTNRNSPPRQIARRSNNVVTLTRRDEECRLILDILTSYFAPFEIPKYTNLIEHRPWQANGIYTTHSAEPILPDIWDGLTVRIVKHDQERIVQVYLAVAGPLNNSVSIPSAELLRAAPYQYTMDTGVRVSVQLEDSVHGQWLAACMMELGKSIPGQEQGVGGNSRGTNMMDIN</sequence>
<evidence type="ECO:0000256" key="1">
    <source>
        <dbReference type="SAM" id="MobiDB-lite"/>
    </source>
</evidence>
<dbReference type="Proteomes" id="UP001187734">
    <property type="component" value="Unassembled WGS sequence"/>
</dbReference>
<evidence type="ECO:0000313" key="2">
    <source>
        <dbReference type="EMBL" id="SPJ82254.1"/>
    </source>
</evidence>
<organism evidence="2 3">
    <name type="scientific">Fusarium torulosum</name>
    <dbReference type="NCBI Taxonomy" id="33205"/>
    <lineage>
        <taxon>Eukaryota</taxon>
        <taxon>Fungi</taxon>
        <taxon>Dikarya</taxon>
        <taxon>Ascomycota</taxon>
        <taxon>Pezizomycotina</taxon>
        <taxon>Sordariomycetes</taxon>
        <taxon>Hypocreomycetidae</taxon>
        <taxon>Hypocreales</taxon>
        <taxon>Nectriaceae</taxon>
        <taxon>Fusarium</taxon>
    </lineage>
</organism>
<reference evidence="2" key="1">
    <citation type="submission" date="2018-03" db="EMBL/GenBank/DDBJ databases">
        <authorList>
            <person name="Guldener U."/>
        </authorList>
    </citation>
    <scope>NUCLEOTIDE SEQUENCE</scope>
</reference>
<accession>A0AAE8MGI3</accession>
<evidence type="ECO:0000313" key="3">
    <source>
        <dbReference type="Proteomes" id="UP001187734"/>
    </source>
</evidence>
<protein>
    <submittedName>
        <fullName evidence="2">Uncharacterized protein</fullName>
    </submittedName>
</protein>
<keyword evidence="3" id="KW-1185">Reference proteome</keyword>
<comment type="caution">
    <text evidence="2">The sequence shown here is derived from an EMBL/GenBank/DDBJ whole genome shotgun (WGS) entry which is preliminary data.</text>
</comment>
<feature type="compositionally biased region" description="Basic residues" evidence="1">
    <location>
        <begin position="1"/>
        <end position="11"/>
    </location>
</feature>
<feature type="compositionally biased region" description="Polar residues" evidence="1">
    <location>
        <begin position="18"/>
        <end position="27"/>
    </location>
</feature>
<dbReference type="EMBL" id="ONZP01000351">
    <property type="protein sequence ID" value="SPJ82254.1"/>
    <property type="molecule type" value="Genomic_DNA"/>
</dbReference>
<feature type="region of interest" description="Disordered" evidence="1">
    <location>
        <begin position="1"/>
        <end position="27"/>
    </location>
</feature>